<keyword evidence="3 6" id="KW-0812">Transmembrane</keyword>
<dbReference type="RefSeq" id="WP_138152605.1">
    <property type="nucleotide sequence ID" value="NZ_VANU01000003.1"/>
</dbReference>
<feature type="transmembrane region" description="Helical" evidence="6">
    <location>
        <begin position="379"/>
        <end position="397"/>
    </location>
</feature>
<evidence type="ECO:0000256" key="4">
    <source>
        <dbReference type="ARBA" id="ARBA00022989"/>
    </source>
</evidence>
<feature type="transmembrane region" description="Helical" evidence="6">
    <location>
        <begin position="24"/>
        <end position="46"/>
    </location>
</feature>
<feature type="transmembrane region" description="Helical" evidence="6">
    <location>
        <begin position="106"/>
        <end position="125"/>
    </location>
</feature>
<feature type="transmembrane region" description="Helical" evidence="6">
    <location>
        <begin position="149"/>
        <end position="181"/>
    </location>
</feature>
<dbReference type="NCBIfam" id="TIGR00785">
    <property type="entry name" value="dass"/>
    <property type="match status" value="1"/>
</dbReference>
<feature type="transmembrane region" description="Helical" evidence="6">
    <location>
        <begin position="460"/>
        <end position="482"/>
    </location>
</feature>
<evidence type="ECO:0000256" key="5">
    <source>
        <dbReference type="ARBA" id="ARBA00023136"/>
    </source>
</evidence>
<evidence type="ECO:0000256" key="6">
    <source>
        <dbReference type="SAM" id="Phobius"/>
    </source>
</evidence>
<dbReference type="Proteomes" id="UP000308901">
    <property type="component" value="Unassembled WGS sequence"/>
</dbReference>
<accession>A0A5R8Y1P6</accession>
<feature type="transmembrane region" description="Helical" evidence="6">
    <location>
        <begin position="52"/>
        <end position="85"/>
    </location>
</feature>
<dbReference type="OrthoDB" id="9766267at2"/>
<dbReference type="PANTHER" id="PTHR10283:SF92">
    <property type="entry name" value="LOW-AFFINITY PHOSPHATE TRANSPORTER PHO91"/>
    <property type="match status" value="1"/>
</dbReference>
<dbReference type="GO" id="GO:0005315">
    <property type="term" value="F:phosphate transmembrane transporter activity"/>
    <property type="evidence" value="ECO:0007669"/>
    <property type="project" value="TreeGrafter"/>
</dbReference>
<comment type="subcellular location">
    <subcellularLocation>
        <location evidence="1">Membrane</location>
        <topology evidence="1">Multi-pass membrane protein</topology>
    </subcellularLocation>
</comment>
<dbReference type="InterPro" id="IPR001898">
    <property type="entry name" value="SLC13A/DASS"/>
</dbReference>
<dbReference type="AlphaFoldDB" id="A0A5R8Y1P6"/>
<dbReference type="InterPro" id="IPR004680">
    <property type="entry name" value="Cit_transptr-like_dom"/>
</dbReference>
<gene>
    <name evidence="8" type="ORF">FDK22_09115</name>
</gene>
<dbReference type="CDD" id="cd01115">
    <property type="entry name" value="SLC13_permease"/>
    <property type="match status" value="1"/>
</dbReference>
<feature type="transmembrane region" description="Helical" evidence="6">
    <location>
        <begin position="341"/>
        <end position="359"/>
    </location>
</feature>
<dbReference type="EMBL" id="VANU01000003">
    <property type="protein sequence ID" value="TLP38610.1"/>
    <property type="molecule type" value="Genomic_DNA"/>
</dbReference>
<keyword evidence="2" id="KW-0813">Transport</keyword>
<name>A0A5R8Y1P6_9BACT</name>
<reference evidence="8 9" key="1">
    <citation type="submission" date="2019-05" db="EMBL/GenBank/DDBJ databases">
        <title>Arcobacter sp. nov., isolated from sea sediment.</title>
        <authorList>
            <person name="Kim W."/>
        </authorList>
    </citation>
    <scope>NUCLEOTIDE SEQUENCE [LARGE SCALE GENOMIC DNA]</scope>
    <source>
        <strain evidence="8 9">CAU 1517</strain>
    </source>
</reference>
<protein>
    <submittedName>
        <fullName evidence="8">SLC13/DASS family transporter</fullName>
    </submittedName>
</protein>
<proteinExistence type="predicted"/>
<evidence type="ECO:0000313" key="8">
    <source>
        <dbReference type="EMBL" id="TLP38610.1"/>
    </source>
</evidence>
<organism evidence="8 9">
    <name type="scientific">Arcobacter arenosus</name>
    <dbReference type="NCBI Taxonomy" id="2576037"/>
    <lineage>
        <taxon>Bacteria</taxon>
        <taxon>Pseudomonadati</taxon>
        <taxon>Campylobacterota</taxon>
        <taxon>Epsilonproteobacteria</taxon>
        <taxon>Campylobacterales</taxon>
        <taxon>Arcobacteraceae</taxon>
        <taxon>Arcobacter</taxon>
    </lineage>
</organism>
<evidence type="ECO:0000313" key="9">
    <source>
        <dbReference type="Proteomes" id="UP000308901"/>
    </source>
</evidence>
<feature type="transmembrane region" description="Helical" evidence="6">
    <location>
        <begin position="193"/>
        <end position="213"/>
    </location>
</feature>
<dbReference type="PANTHER" id="PTHR10283">
    <property type="entry name" value="SOLUTE CARRIER FAMILY 13 MEMBER"/>
    <property type="match status" value="1"/>
</dbReference>
<feature type="domain" description="Citrate transporter-like" evidence="7">
    <location>
        <begin position="62"/>
        <end position="418"/>
    </location>
</feature>
<dbReference type="Pfam" id="PF03600">
    <property type="entry name" value="CitMHS"/>
    <property type="match status" value="1"/>
</dbReference>
<evidence type="ECO:0000256" key="2">
    <source>
        <dbReference type="ARBA" id="ARBA00022448"/>
    </source>
</evidence>
<evidence type="ECO:0000256" key="1">
    <source>
        <dbReference type="ARBA" id="ARBA00004141"/>
    </source>
</evidence>
<feature type="transmembrane region" description="Helical" evidence="6">
    <location>
        <begin position="409"/>
        <end position="440"/>
    </location>
</feature>
<sequence length="483" mass="53121">MKQQSKLIIKDLKSKIKDSVKHSVFKFIFSLLAAYFIAFIPNYSYLSYDASLMLFILLIAAFLWMTEAIPAFAVSFLIIALEILLLGYHNFDFDSSNKEWVYYLKAWSNPLIFLFMAGFIMAIAASKTKLDLWLAKRVLFYFGNKPNNILTGLMLITFILSMFISNTATTAMMMTLLIPMLKNMNKDNPFQKGILLGIVIAANIGGMGTIIGTPPNAIAVGILGDNAPSFVEWMIIALPPAVLLTIIFRWLILKKYKSNEDTIDIEKVKRVSHFDDSTSTFTKVPTIPSWKKSLVIIVFTITVSLWLTGPLHHIPTPVVSLFPIVVFTVFGIINTDDIKEINWDVIILIIGGLSLGAGVAKTGLDTWIGTQFSIDGLDLFLIASIFTFIVILVSNFMSNTAATNIILPLVVALVSSMGDSIVSYMVISVALCASCAMILPVSTPPNAIAFSSGKLNSKDFILIGLVAGLLGPILILLLLSIYI</sequence>
<feature type="transmembrane region" description="Helical" evidence="6">
    <location>
        <begin position="293"/>
        <end position="311"/>
    </location>
</feature>
<feature type="transmembrane region" description="Helical" evidence="6">
    <location>
        <begin position="233"/>
        <end position="252"/>
    </location>
</feature>
<dbReference type="GO" id="GO:0005886">
    <property type="term" value="C:plasma membrane"/>
    <property type="evidence" value="ECO:0007669"/>
    <property type="project" value="TreeGrafter"/>
</dbReference>
<keyword evidence="5 6" id="KW-0472">Membrane</keyword>
<evidence type="ECO:0000259" key="7">
    <source>
        <dbReference type="Pfam" id="PF03600"/>
    </source>
</evidence>
<keyword evidence="4 6" id="KW-1133">Transmembrane helix</keyword>
<keyword evidence="9" id="KW-1185">Reference proteome</keyword>
<feature type="transmembrane region" description="Helical" evidence="6">
    <location>
        <begin position="317"/>
        <end position="334"/>
    </location>
</feature>
<comment type="caution">
    <text evidence="8">The sequence shown here is derived from an EMBL/GenBank/DDBJ whole genome shotgun (WGS) entry which is preliminary data.</text>
</comment>
<evidence type="ECO:0000256" key="3">
    <source>
        <dbReference type="ARBA" id="ARBA00022692"/>
    </source>
</evidence>